<evidence type="ECO:0000256" key="1">
    <source>
        <dbReference type="SAM" id="MobiDB-lite"/>
    </source>
</evidence>
<dbReference type="Proteomes" id="UP000501690">
    <property type="component" value="Linkage Group LG11"/>
</dbReference>
<sequence>MPLVYPLLEPQLKRYRSEPKLKEHSSKSLFKVSSKPCRPRTSKANKYATPTLLPDVALEPPSEVAFHTVWWIPQTARSHAPLKPLILQLLPRGMNPIAKRHTL</sequence>
<feature type="region of interest" description="Disordered" evidence="1">
    <location>
        <begin position="18"/>
        <end position="45"/>
    </location>
</feature>
<dbReference type="EMBL" id="CP039355">
    <property type="protein sequence ID" value="QCE14438.1"/>
    <property type="molecule type" value="Genomic_DNA"/>
</dbReference>
<dbReference type="AlphaFoldDB" id="A0A4D6NM90"/>
<evidence type="ECO:0000313" key="3">
    <source>
        <dbReference type="Proteomes" id="UP000501690"/>
    </source>
</evidence>
<organism evidence="2 3">
    <name type="scientific">Vigna unguiculata</name>
    <name type="common">Cowpea</name>
    <dbReference type="NCBI Taxonomy" id="3917"/>
    <lineage>
        <taxon>Eukaryota</taxon>
        <taxon>Viridiplantae</taxon>
        <taxon>Streptophyta</taxon>
        <taxon>Embryophyta</taxon>
        <taxon>Tracheophyta</taxon>
        <taxon>Spermatophyta</taxon>
        <taxon>Magnoliopsida</taxon>
        <taxon>eudicotyledons</taxon>
        <taxon>Gunneridae</taxon>
        <taxon>Pentapetalae</taxon>
        <taxon>rosids</taxon>
        <taxon>fabids</taxon>
        <taxon>Fabales</taxon>
        <taxon>Fabaceae</taxon>
        <taxon>Papilionoideae</taxon>
        <taxon>50 kb inversion clade</taxon>
        <taxon>NPAAA clade</taxon>
        <taxon>indigoferoid/millettioid clade</taxon>
        <taxon>Phaseoleae</taxon>
        <taxon>Vigna</taxon>
    </lineage>
</organism>
<reference evidence="2 3" key="1">
    <citation type="submission" date="2019-04" db="EMBL/GenBank/DDBJ databases">
        <title>An improved genome assembly and genetic linkage map for asparagus bean, Vigna unguiculata ssp. sesquipedialis.</title>
        <authorList>
            <person name="Xia Q."/>
            <person name="Zhang R."/>
            <person name="Dong Y."/>
        </authorList>
    </citation>
    <scope>NUCLEOTIDE SEQUENCE [LARGE SCALE GENOMIC DNA]</scope>
    <source>
        <tissue evidence="2">Leaf</tissue>
    </source>
</reference>
<gene>
    <name evidence="2" type="ORF">DEO72_LG11g1438</name>
</gene>
<evidence type="ECO:0000313" key="2">
    <source>
        <dbReference type="EMBL" id="QCE14438.1"/>
    </source>
</evidence>
<name>A0A4D6NM90_VIGUN</name>
<accession>A0A4D6NM90</accession>
<keyword evidence="3" id="KW-1185">Reference proteome</keyword>
<protein>
    <submittedName>
        <fullName evidence="2">Uncharacterized protein</fullName>
    </submittedName>
</protein>
<proteinExistence type="predicted"/>